<dbReference type="GO" id="GO:0046521">
    <property type="term" value="P:sphingoid catabolic process"/>
    <property type="evidence" value="ECO:0007669"/>
    <property type="project" value="TreeGrafter"/>
</dbReference>
<proteinExistence type="predicted"/>
<protein>
    <submittedName>
        <fullName evidence="2">DUF962 domain-containing protein</fullName>
    </submittedName>
</protein>
<keyword evidence="3" id="KW-1185">Reference proteome</keyword>
<dbReference type="RefSeq" id="WP_088742587.1">
    <property type="nucleotide sequence ID" value="NZ_CAWOWR010000001.1"/>
</dbReference>
<keyword evidence="1" id="KW-0472">Membrane</keyword>
<accession>A0A558HXM1</accession>
<dbReference type="STRING" id="553385.GCA_000591415_00363"/>
<keyword evidence="1" id="KW-1133">Transmembrane helix</keyword>
<reference evidence="2 3" key="1">
    <citation type="submission" date="2019-07" db="EMBL/GenBank/DDBJ databases">
        <title>Diversity of Bacteria from Kongsfjorden, Arctic.</title>
        <authorList>
            <person name="Yu Y."/>
        </authorList>
    </citation>
    <scope>NUCLEOTIDE SEQUENCE [LARGE SCALE GENOMIC DNA]</scope>
    <source>
        <strain evidence="2 3">SM1923</strain>
    </source>
</reference>
<dbReference type="Proteomes" id="UP000319941">
    <property type="component" value="Unassembled WGS sequence"/>
</dbReference>
<feature type="transmembrane region" description="Helical" evidence="1">
    <location>
        <begin position="36"/>
        <end position="55"/>
    </location>
</feature>
<dbReference type="EMBL" id="VNFH01000001">
    <property type="protein sequence ID" value="TVU73855.1"/>
    <property type="molecule type" value="Genomic_DNA"/>
</dbReference>
<feature type="transmembrane region" description="Helical" evidence="1">
    <location>
        <begin position="67"/>
        <end position="85"/>
    </location>
</feature>
<dbReference type="GO" id="GO:0016020">
    <property type="term" value="C:membrane"/>
    <property type="evidence" value="ECO:0007669"/>
    <property type="project" value="GOC"/>
</dbReference>
<evidence type="ECO:0000256" key="1">
    <source>
        <dbReference type="SAM" id="Phobius"/>
    </source>
</evidence>
<dbReference type="Pfam" id="PF06127">
    <property type="entry name" value="Mpo1-like"/>
    <property type="match status" value="1"/>
</dbReference>
<dbReference type="AlphaFoldDB" id="A0A558HXM1"/>
<evidence type="ECO:0000313" key="2">
    <source>
        <dbReference type="EMBL" id="TVU73855.1"/>
    </source>
</evidence>
<sequence length="185" mass="21023">MSTRLHPQVSSTAQRRLHAALDHYADSHQHPDNVRIHLICVPLIFTATLILLWRILGGQWISSEPGLGMWMIPGGALTIATLAFYARYSLRAFSVMLIWTLASLALMFAMLGLEWPVVPLMLALFLLAWTGQFIGHRIEGRKPAFLDDLRQLLIGPLFVLIELFPAIRHWLVAQDMPKTDQLKHR</sequence>
<dbReference type="PANTHER" id="PTHR28026:SF9">
    <property type="entry name" value="2-HYDROXY-PALMITIC ACID DIOXYGENASE MPO1"/>
    <property type="match status" value="1"/>
</dbReference>
<keyword evidence="1" id="KW-0812">Transmembrane</keyword>
<dbReference type="PANTHER" id="PTHR28026">
    <property type="entry name" value="DUF962 DOMAIN PROTEIN (AFU_ORTHOLOGUE AFUA_8G05310)"/>
    <property type="match status" value="1"/>
</dbReference>
<gene>
    <name evidence="2" type="ORF">FQP86_01955</name>
</gene>
<organism evidence="2 3">
    <name type="scientific">Cobetia crustatorum</name>
    <dbReference type="NCBI Taxonomy" id="553385"/>
    <lineage>
        <taxon>Bacteria</taxon>
        <taxon>Pseudomonadati</taxon>
        <taxon>Pseudomonadota</taxon>
        <taxon>Gammaproteobacteria</taxon>
        <taxon>Oceanospirillales</taxon>
        <taxon>Halomonadaceae</taxon>
        <taxon>Cobetia</taxon>
    </lineage>
</organism>
<comment type="caution">
    <text evidence="2">The sequence shown here is derived from an EMBL/GenBank/DDBJ whole genome shotgun (WGS) entry which is preliminary data.</text>
</comment>
<evidence type="ECO:0000313" key="3">
    <source>
        <dbReference type="Proteomes" id="UP000319941"/>
    </source>
</evidence>
<dbReference type="OrthoDB" id="5515308at2"/>
<feature type="transmembrane region" description="Helical" evidence="1">
    <location>
        <begin position="92"/>
        <end position="111"/>
    </location>
</feature>
<dbReference type="InterPro" id="IPR009305">
    <property type="entry name" value="Mpo1-like"/>
</dbReference>
<name>A0A558HXM1_9GAMM</name>